<feature type="transmembrane region" description="Helical" evidence="5">
    <location>
        <begin position="346"/>
        <end position="368"/>
    </location>
</feature>
<feature type="transmembrane region" description="Helical" evidence="5">
    <location>
        <begin position="7"/>
        <end position="28"/>
    </location>
</feature>
<name>A0A084EGI3_MYCCA</name>
<organism evidence="6 7">
    <name type="scientific">Mycoplasma capricolum subsp. capricolum 14232</name>
    <dbReference type="NCBI Taxonomy" id="1188238"/>
    <lineage>
        <taxon>Bacteria</taxon>
        <taxon>Bacillati</taxon>
        <taxon>Mycoplasmatota</taxon>
        <taxon>Mollicutes</taxon>
        <taxon>Mycoplasmataceae</taxon>
        <taxon>Mycoplasma</taxon>
    </lineage>
</organism>
<dbReference type="GO" id="GO:0015179">
    <property type="term" value="F:L-amino acid transmembrane transporter activity"/>
    <property type="evidence" value="ECO:0007669"/>
    <property type="project" value="TreeGrafter"/>
</dbReference>
<feature type="transmembrane region" description="Helical" evidence="5">
    <location>
        <begin position="388"/>
        <end position="414"/>
    </location>
</feature>
<feature type="transmembrane region" description="Helical" evidence="5">
    <location>
        <begin position="94"/>
        <end position="114"/>
    </location>
</feature>
<sequence length="515" mass="57030">MKNKSRFFEFLTLFMMSVGTIVGSGIYVKNRDILIETHNPIIAIVLWTAVGISCIAVVYLFLEISSSTENGTIGSWSRAFFGHKVGSFFANFQTMFYAPVNQAIFTSALLAYFLNIFNLKLYGYQYLLIFLLVGAVIILLTNTLNVFSIKGSKAIQIFGTGFKFFPLIIALIAGFILADHFGALQNNGVDVRGITDSSKQWSRTDFDPLLFFRGFGGILFAFDGFIYICNSKKRAKHADVVPIALVSAMAFAAVFYLIMSLSLILGSPDGSIEQLLERVFNNGQPLKNQVNHTVKVMVAIISMIICFLGLNAYSYIGMAGLESDVIDKLSYVKSVDDKHRFKKIGLIQGVISYAIFAIFIIVGASSSISLNKQINVIEATDSASGMLYLIQIMSSTCSCLSFAMMASLIIAALINRKTNKVEVKKIKGFVPLAIFGLITFIFFSLMGLFTFIVPLGVIRSGHSWWKAQHSQGPLFLLLMVLGLIFVAILWYNQNKRLIGGLCLKNDSLQQKTRTR</sequence>
<dbReference type="PIRSF" id="PIRSF006060">
    <property type="entry name" value="AA_transporter"/>
    <property type="match status" value="1"/>
</dbReference>
<reference evidence="6 7" key="1">
    <citation type="submission" date="2014-02" db="EMBL/GenBank/DDBJ databases">
        <title>Genome sequence of Mycoplasma capricolum subsp. capricolum strain 14232.</title>
        <authorList>
            <person name="Sirand-Pugnet P."/>
            <person name="Breton M."/>
            <person name="Dordet-Frisoni E."/>
            <person name="Baranowski E."/>
            <person name="Barre A."/>
            <person name="Couture C."/>
            <person name="Dupuy V."/>
            <person name="Gaurivaud P."/>
            <person name="Jacob D."/>
            <person name="Lemaitre C."/>
            <person name="Manso-Silvan L."/>
            <person name="Nikolski M."/>
            <person name="Nouvel L.-X."/>
            <person name="Poumarat F."/>
            <person name="Tardy F."/>
            <person name="Thebault P."/>
            <person name="Theil S."/>
            <person name="Citti C."/>
            <person name="Thiaucourt F."/>
            <person name="Blanchard A."/>
        </authorList>
    </citation>
    <scope>NUCLEOTIDE SEQUENCE [LARGE SCALE GENOMIC DNA]</scope>
    <source>
        <strain evidence="6 7">14232</strain>
    </source>
</reference>
<dbReference type="RefSeq" id="WP_036432538.1">
    <property type="nucleotide sequence ID" value="NZ_JFDO01000035.1"/>
</dbReference>
<keyword evidence="4 5" id="KW-0472">Membrane</keyword>
<dbReference type="PANTHER" id="PTHR11785:SF512">
    <property type="entry name" value="SOBREMESA, ISOFORM B"/>
    <property type="match status" value="1"/>
</dbReference>
<accession>A0A084EGI3</accession>
<dbReference type="Pfam" id="PF13520">
    <property type="entry name" value="AA_permease_2"/>
    <property type="match status" value="1"/>
</dbReference>
<dbReference type="EMBL" id="JFDO01000035">
    <property type="protein sequence ID" value="KEZ17075.1"/>
    <property type="molecule type" value="Genomic_DNA"/>
</dbReference>
<dbReference type="GO" id="GO:0016020">
    <property type="term" value="C:membrane"/>
    <property type="evidence" value="ECO:0007669"/>
    <property type="project" value="UniProtKB-SubCell"/>
</dbReference>
<dbReference type="PANTHER" id="PTHR11785">
    <property type="entry name" value="AMINO ACID TRANSPORTER"/>
    <property type="match status" value="1"/>
</dbReference>
<evidence type="ECO:0000256" key="2">
    <source>
        <dbReference type="ARBA" id="ARBA00022692"/>
    </source>
</evidence>
<comment type="subcellular location">
    <subcellularLocation>
        <location evidence="1">Membrane</location>
        <topology evidence="1">Multi-pass membrane protein</topology>
    </subcellularLocation>
</comment>
<evidence type="ECO:0000256" key="1">
    <source>
        <dbReference type="ARBA" id="ARBA00004141"/>
    </source>
</evidence>
<evidence type="ECO:0000313" key="6">
    <source>
        <dbReference type="EMBL" id="KEZ17075.1"/>
    </source>
</evidence>
<protein>
    <submittedName>
        <fullName evidence="6">Amino acid permease</fullName>
    </submittedName>
</protein>
<evidence type="ECO:0000256" key="4">
    <source>
        <dbReference type="ARBA" id="ARBA00023136"/>
    </source>
</evidence>
<dbReference type="InterPro" id="IPR050598">
    <property type="entry name" value="AminoAcid_Transporter"/>
</dbReference>
<evidence type="ECO:0000313" key="7">
    <source>
        <dbReference type="Proteomes" id="UP000028533"/>
    </source>
</evidence>
<feature type="transmembrane region" description="Helical" evidence="5">
    <location>
        <begin position="40"/>
        <end position="62"/>
    </location>
</feature>
<feature type="transmembrane region" description="Helical" evidence="5">
    <location>
        <begin position="126"/>
        <end position="147"/>
    </location>
</feature>
<comment type="caution">
    <text evidence="6">The sequence shown here is derived from an EMBL/GenBank/DDBJ whole genome shotgun (WGS) entry which is preliminary data.</text>
</comment>
<feature type="transmembrane region" description="Helical" evidence="5">
    <location>
        <begin position="296"/>
        <end position="316"/>
    </location>
</feature>
<dbReference type="Proteomes" id="UP000028533">
    <property type="component" value="Unassembled WGS sequence"/>
</dbReference>
<dbReference type="Gene3D" id="1.20.1740.10">
    <property type="entry name" value="Amino acid/polyamine transporter I"/>
    <property type="match status" value="1"/>
</dbReference>
<feature type="transmembrane region" description="Helical" evidence="5">
    <location>
        <begin position="240"/>
        <end position="265"/>
    </location>
</feature>
<gene>
    <name evidence="6" type="ORF">MCAPa_8200</name>
</gene>
<keyword evidence="3 5" id="KW-1133">Transmembrane helix</keyword>
<dbReference type="InterPro" id="IPR002293">
    <property type="entry name" value="AA/rel_permease1"/>
</dbReference>
<feature type="transmembrane region" description="Helical" evidence="5">
    <location>
        <begin position="154"/>
        <end position="178"/>
    </location>
</feature>
<keyword evidence="2 5" id="KW-0812">Transmembrane</keyword>
<evidence type="ECO:0000256" key="5">
    <source>
        <dbReference type="SAM" id="Phobius"/>
    </source>
</evidence>
<proteinExistence type="predicted"/>
<dbReference type="AlphaFoldDB" id="A0A084EGI3"/>
<feature type="transmembrane region" description="Helical" evidence="5">
    <location>
        <begin position="473"/>
        <end position="491"/>
    </location>
</feature>
<feature type="transmembrane region" description="Helical" evidence="5">
    <location>
        <begin position="426"/>
        <end position="453"/>
    </location>
</feature>
<feature type="transmembrane region" description="Helical" evidence="5">
    <location>
        <begin position="210"/>
        <end position="228"/>
    </location>
</feature>
<evidence type="ECO:0000256" key="3">
    <source>
        <dbReference type="ARBA" id="ARBA00022989"/>
    </source>
</evidence>